<proteinExistence type="inferred from homology"/>
<dbReference type="InterPro" id="IPR001199">
    <property type="entry name" value="Cyt_B5-like_heme/steroid-bd"/>
</dbReference>
<evidence type="ECO:0000256" key="11">
    <source>
        <dbReference type="ARBA" id="ARBA00023128"/>
    </source>
</evidence>
<sequence length="529" mass="58287">MLHHSDVQKHNKAEDLWVIVNGNAYDLTDFAPEHPGGMKILLKYAGTDATEHRPEPIHPPGTLEQYLPKEKHLGPVDLSGMKIVAKEETQEEKDRKQRVANKPSMDECLSLYDFEAVAKSVLPTAAWAYYSSGADDEITMRENRGAYQRLWFRPRILRDVTTIDFSSTILGHKTTLPIYITATALGKLGHPDGEKNLTWGGYEQGIIQPPQMIPTLASCSFDEIVDAAKPGQVQFMQLYVNKDREITRKIVQHAEKRGVKGLFITVDAPQLGRREKDMRQKFADEGSAVQNKQGDNVDKSQGAARAISSFIDPGLSWKDIPWFKSITKMPIVLKGVQCWEDAVLAAEAGLAGVVLSNHGGRQLDFARSGVEILAEVMRELRKRDLLKNGFEVYIDGGVRRAGDVLKAIALGAKAVGIGRPFLCECLLSGRYRGLLTSRFADAYSAYGSEGVVRAIQILKDEMEMNMRLIGAPTLADVTPEMIDATGLSQHAVDLAPDYLARANYEPLAGVGNGLGAQPRLIPKDVKGLL</sequence>
<dbReference type="InterPro" id="IPR000262">
    <property type="entry name" value="FMN-dep_DH"/>
</dbReference>
<dbReference type="SUPFAM" id="SSF51395">
    <property type="entry name" value="FMN-linked oxidoreductases"/>
    <property type="match status" value="1"/>
</dbReference>
<gene>
    <name evidence="19" type="primary">SPOSA6832_00374</name>
</gene>
<keyword evidence="20" id="KW-1185">Reference proteome</keyword>
<evidence type="ECO:0000259" key="18">
    <source>
        <dbReference type="PROSITE" id="PS51349"/>
    </source>
</evidence>
<dbReference type="PROSITE" id="PS51349">
    <property type="entry name" value="FMN_HYDROXY_ACID_DH_2"/>
    <property type="match status" value="1"/>
</dbReference>
<keyword evidence="11" id="KW-0496">Mitochondrion</keyword>
<evidence type="ECO:0000313" key="20">
    <source>
        <dbReference type="Proteomes" id="UP000243876"/>
    </source>
</evidence>
<keyword evidence="7" id="KW-0288">FMN</keyword>
<dbReference type="AlphaFoldDB" id="A0A0D6EGK5"/>
<dbReference type="Gene3D" id="3.10.120.10">
    <property type="entry name" value="Cytochrome b5-like heme/steroid binding domain"/>
    <property type="match status" value="1"/>
</dbReference>
<organism evidence="19 20">
    <name type="scientific">Sporidiobolus salmonicolor</name>
    <name type="common">Yeast-like fungus</name>
    <name type="synonym">Sporobolomyces salmonicolor</name>
    <dbReference type="NCBI Taxonomy" id="5005"/>
    <lineage>
        <taxon>Eukaryota</taxon>
        <taxon>Fungi</taxon>
        <taxon>Dikarya</taxon>
        <taxon>Basidiomycota</taxon>
        <taxon>Pucciniomycotina</taxon>
        <taxon>Microbotryomycetes</taxon>
        <taxon>Sporidiobolales</taxon>
        <taxon>Sporidiobolaceae</taxon>
        <taxon>Sporobolomyces</taxon>
    </lineage>
</organism>
<evidence type="ECO:0000256" key="15">
    <source>
        <dbReference type="ARBA" id="ARBA00066458"/>
    </source>
</evidence>
<comment type="similarity">
    <text evidence="13">In the C-terminal section; belongs to the FMN-dependent alpha-hydroxy acid dehydrogenase family.</text>
</comment>
<dbReference type="GO" id="GO:0005758">
    <property type="term" value="C:mitochondrial intermembrane space"/>
    <property type="evidence" value="ECO:0007669"/>
    <property type="project" value="UniProtKB-SubCell"/>
</dbReference>
<evidence type="ECO:0000256" key="2">
    <source>
        <dbReference type="ARBA" id="ARBA00001970"/>
    </source>
</evidence>
<evidence type="ECO:0000256" key="5">
    <source>
        <dbReference type="ARBA" id="ARBA00022617"/>
    </source>
</evidence>
<reference evidence="20" key="1">
    <citation type="submission" date="2015-02" db="EMBL/GenBank/DDBJ databases">
        <authorList>
            <person name="Gon?alves P."/>
        </authorList>
    </citation>
    <scope>NUCLEOTIDE SEQUENCE [LARGE SCALE GENOMIC DNA]</scope>
</reference>
<evidence type="ECO:0000256" key="9">
    <source>
        <dbReference type="ARBA" id="ARBA00023002"/>
    </source>
</evidence>
<comment type="cofactor">
    <cofactor evidence="1">
        <name>FMN</name>
        <dbReference type="ChEBI" id="CHEBI:58210"/>
    </cofactor>
</comment>
<keyword evidence="10" id="KW-0408">Iron</keyword>
<dbReference type="PANTHER" id="PTHR10578:SF148">
    <property type="entry name" value="L-LACTATE DEHYDROGENASE (CYTOCHROME)"/>
    <property type="match status" value="1"/>
</dbReference>
<feature type="domain" description="Cytochrome b5 heme-binding" evidence="17">
    <location>
        <begin position="1"/>
        <end position="77"/>
    </location>
</feature>
<keyword evidence="8" id="KW-0479">Metal-binding</keyword>
<dbReference type="InterPro" id="IPR008259">
    <property type="entry name" value="FMN_hydac_DH_AS"/>
</dbReference>
<dbReference type="EMBL" id="CENE01000001">
    <property type="protein sequence ID" value="CEQ38918.1"/>
    <property type="molecule type" value="Genomic_DNA"/>
</dbReference>
<dbReference type="Pfam" id="PF00173">
    <property type="entry name" value="Cyt-b5"/>
    <property type="match status" value="1"/>
</dbReference>
<evidence type="ECO:0000256" key="4">
    <source>
        <dbReference type="ARBA" id="ARBA00011881"/>
    </source>
</evidence>
<keyword evidence="6" id="KW-0285">Flavoprotein</keyword>
<dbReference type="InterPro" id="IPR013785">
    <property type="entry name" value="Aldolase_TIM"/>
</dbReference>
<dbReference type="PANTHER" id="PTHR10578">
    <property type="entry name" value="S -2-HYDROXY-ACID OXIDASE-RELATED"/>
    <property type="match status" value="1"/>
</dbReference>
<keyword evidence="9" id="KW-0560">Oxidoreductase</keyword>
<comment type="catalytic activity">
    <reaction evidence="12">
        <text>(S)-lactate + 2 Fe(III)-[cytochrome c] = 2 Fe(II)-[cytochrome c] + pyruvate + 2 H(+)</text>
        <dbReference type="Rhea" id="RHEA:19909"/>
        <dbReference type="Rhea" id="RHEA-COMP:10350"/>
        <dbReference type="Rhea" id="RHEA-COMP:14399"/>
        <dbReference type="ChEBI" id="CHEBI:15361"/>
        <dbReference type="ChEBI" id="CHEBI:15378"/>
        <dbReference type="ChEBI" id="CHEBI:16651"/>
        <dbReference type="ChEBI" id="CHEBI:29033"/>
        <dbReference type="ChEBI" id="CHEBI:29034"/>
        <dbReference type="EC" id="1.1.2.3"/>
    </reaction>
    <physiologicalReaction direction="left-to-right" evidence="12">
        <dbReference type="Rhea" id="RHEA:19910"/>
    </physiologicalReaction>
</comment>
<dbReference type="Pfam" id="PF01070">
    <property type="entry name" value="FMN_dh"/>
    <property type="match status" value="1"/>
</dbReference>
<comment type="cofactor">
    <cofactor evidence="2">
        <name>heme b</name>
        <dbReference type="ChEBI" id="CHEBI:60344"/>
    </cofactor>
</comment>
<evidence type="ECO:0000256" key="6">
    <source>
        <dbReference type="ARBA" id="ARBA00022630"/>
    </source>
</evidence>
<evidence type="ECO:0000256" key="7">
    <source>
        <dbReference type="ARBA" id="ARBA00022643"/>
    </source>
</evidence>
<evidence type="ECO:0000256" key="8">
    <source>
        <dbReference type="ARBA" id="ARBA00022723"/>
    </source>
</evidence>
<feature type="domain" description="FMN hydroxy acid dehydrogenase" evidence="18">
    <location>
        <begin position="103"/>
        <end position="487"/>
    </location>
</feature>
<dbReference type="PROSITE" id="PS50255">
    <property type="entry name" value="CYTOCHROME_B5_2"/>
    <property type="match status" value="1"/>
</dbReference>
<dbReference type="SMART" id="SM01117">
    <property type="entry name" value="Cyt-b5"/>
    <property type="match status" value="1"/>
</dbReference>
<dbReference type="GO" id="GO:0004460">
    <property type="term" value="F:L-lactate dehydrogenase (cytochrome) activity"/>
    <property type="evidence" value="ECO:0007669"/>
    <property type="project" value="UniProtKB-EC"/>
</dbReference>
<dbReference type="OrthoDB" id="1925334at2759"/>
<dbReference type="Proteomes" id="UP000243876">
    <property type="component" value="Unassembled WGS sequence"/>
</dbReference>
<keyword evidence="5" id="KW-0349">Heme</keyword>
<evidence type="ECO:0000256" key="10">
    <source>
        <dbReference type="ARBA" id="ARBA00023004"/>
    </source>
</evidence>
<evidence type="ECO:0000313" key="19">
    <source>
        <dbReference type="EMBL" id="CEQ38918.1"/>
    </source>
</evidence>
<dbReference type="InterPro" id="IPR037396">
    <property type="entry name" value="FMN_HAD"/>
</dbReference>
<dbReference type="Gene3D" id="3.20.20.70">
    <property type="entry name" value="Aldolase class I"/>
    <property type="match status" value="1"/>
</dbReference>
<evidence type="ECO:0000256" key="12">
    <source>
        <dbReference type="ARBA" id="ARBA00052399"/>
    </source>
</evidence>
<evidence type="ECO:0000256" key="16">
    <source>
        <dbReference type="ARBA" id="ARBA00068515"/>
    </source>
</evidence>
<dbReference type="GO" id="GO:0046872">
    <property type="term" value="F:metal ion binding"/>
    <property type="evidence" value="ECO:0007669"/>
    <property type="project" value="UniProtKB-KW"/>
</dbReference>
<dbReference type="PROSITE" id="PS00557">
    <property type="entry name" value="FMN_HYDROXY_ACID_DH_1"/>
    <property type="match status" value="1"/>
</dbReference>
<dbReference type="InterPro" id="IPR037458">
    <property type="entry name" value="L-MDH/L-LDH_FMN-bd"/>
</dbReference>
<protein>
    <recommendedName>
        <fullName evidence="16">L-lactate dehydrogenase (cytochrome)</fullName>
        <ecNumber evidence="15">1.1.2.3</ecNumber>
    </recommendedName>
</protein>
<name>A0A0D6EGK5_SPOSA</name>
<comment type="subcellular location">
    <subcellularLocation>
        <location evidence="3">Mitochondrion intermembrane space</location>
    </subcellularLocation>
</comment>
<evidence type="ECO:0000256" key="1">
    <source>
        <dbReference type="ARBA" id="ARBA00001917"/>
    </source>
</evidence>
<evidence type="ECO:0000259" key="17">
    <source>
        <dbReference type="PROSITE" id="PS50255"/>
    </source>
</evidence>
<evidence type="ECO:0000256" key="3">
    <source>
        <dbReference type="ARBA" id="ARBA00004569"/>
    </source>
</evidence>
<dbReference type="GO" id="GO:0006089">
    <property type="term" value="P:lactate metabolic process"/>
    <property type="evidence" value="ECO:0007669"/>
    <property type="project" value="TreeGrafter"/>
</dbReference>
<dbReference type="SUPFAM" id="SSF55856">
    <property type="entry name" value="Cytochrome b5-like heme/steroid binding domain"/>
    <property type="match status" value="1"/>
</dbReference>
<accession>A0A0D6EGK5</accession>
<evidence type="ECO:0000256" key="13">
    <source>
        <dbReference type="ARBA" id="ARBA00061137"/>
    </source>
</evidence>
<dbReference type="CDD" id="cd02922">
    <property type="entry name" value="FCB2_FMN"/>
    <property type="match status" value="1"/>
</dbReference>
<dbReference type="EC" id="1.1.2.3" evidence="15"/>
<dbReference type="InterPro" id="IPR036400">
    <property type="entry name" value="Cyt_B5-like_heme/steroid_sf"/>
</dbReference>
<comment type="subunit">
    <text evidence="4">Homotetramer.</text>
</comment>
<comment type="similarity">
    <text evidence="14">In the N-terminal section; belongs to the cytochrome b5 family.</text>
</comment>
<dbReference type="FunFam" id="3.20.20.70:FF:000062">
    <property type="entry name" value="Cytochrome b2, mitochondrial, putative"/>
    <property type="match status" value="1"/>
</dbReference>
<evidence type="ECO:0000256" key="14">
    <source>
        <dbReference type="ARBA" id="ARBA00061589"/>
    </source>
</evidence>